<keyword evidence="10 11" id="KW-0066">ATP synthesis</keyword>
<dbReference type="FunFam" id="2.40.30.20:FF:000001">
    <property type="entry name" value="ATP synthase subunit alpha"/>
    <property type="match status" value="1"/>
</dbReference>
<dbReference type="PANTHER" id="PTHR48082:SF2">
    <property type="entry name" value="ATP SYNTHASE SUBUNIT ALPHA, MITOCHONDRIAL"/>
    <property type="match status" value="1"/>
</dbReference>
<dbReference type="FunFam" id="1.20.150.20:FF:000001">
    <property type="entry name" value="ATP synthase subunit alpha"/>
    <property type="match status" value="1"/>
</dbReference>
<keyword evidence="9 11" id="KW-0139">CF(1)</keyword>
<dbReference type="InterPro" id="IPR020003">
    <property type="entry name" value="ATPase_a/bsu_AS"/>
</dbReference>
<evidence type="ECO:0000259" key="14">
    <source>
        <dbReference type="Pfam" id="PF02874"/>
    </source>
</evidence>
<dbReference type="InterPro" id="IPR027417">
    <property type="entry name" value="P-loop_NTPase"/>
</dbReference>
<dbReference type="PROSITE" id="PS00152">
    <property type="entry name" value="ATPASE_ALPHA_BETA"/>
    <property type="match status" value="1"/>
</dbReference>
<evidence type="ECO:0000256" key="2">
    <source>
        <dbReference type="ARBA" id="ARBA00008936"/>
    </source>
</evidence>
<dbReference type="InterPro" id="IPR023366">
    <property type="entry name" value="ATP_synth_asu-like_sf"/>
</dbReference>
<dbReference type="Pfam" id="PF00306">
    <property type="entry name" value="ATP-synt_ab_C"/>
    <property type="match status" value="1"/>
</dbReference>
<gene>
    <name evidence="11" type="primary">atpA</name>
    <name evidence="15" type="ORF">SAMN04488500_10279</name>
</gene>
<evidence type="ECO:0000313" key="15">
    <source>
        <dbReference type="EMBL" id="SMC38332.1"/>
    </source>
</evidence>
<evidence type="ECO:0000256" key="6">
    <source>
        <dbReference type="ARBA" id="ARBA00022967"/>
    </source>
</evidence>
<dbReference type="FunFam" id="3.40.50.300:FF:000002">
    <property type="entry name" value="ATP synthase subunit alpha"/>
    <property type="match status" value="1"/>
</dbReference>
<keyword evidence="8 11" id="KW-0472">Membrane</keyword>
<keyword evidence="5 11" id="KW-0067">ATP-binding</keyword>
<dbReference type="CDD" id="cd01132">
    <property type="entry name" value="F1-ATPase_alpha_CD"/>
    <property type="match status" value="1"/>
</dbReference>
<keyword evidence="11" id="KW-0375">Hydrogen ion transport</keyword>
<feature type="binding site" evidence="11">
    <location>
        <begin position="169"/>
        <end position="176"/>
    </location>
    <ligand>
        <name>ATP</name>
        <dbReference type="ChEBI" id="CHEBI:30616"/>
    </ligand>
</feature>
<evidence type="ECO:0000259" key="13">
    <source>
        <dbReference type="Pfam" id="PF00306"/>
    </source>
</evidence>
<protein>
    <recommendedName>
        <fullName evidence="11">ATP synthase subunit alpha</fullName>
        <ecNumber evidence="11">7.1.2.2</ecNumber>
    </recommendedName>
    <alternativeName>
        <fullName evidence="11">ATP synthase F1 sector subunit alpha</fullName>
    </alternativeName>
    <alternativeName>
        <fullName evidence="11">F-ATPase subunit alpha</fullName>
    </alternativeName>
</protein>
<keyword evidence="3 11" id="KW-0813">Transport</keyword>
<dbReference type="SUPFAM" id="SSF47917">
    <property type="entry name" value="C-terminal domain of alpha and beta subunits of F1 ATP synthase"/>
    <property type="match status" value="1"/>
</dbReference>
<feature type="domain" description="ATPase F1/V1/A1 complex alpha/beta subunit N-terminal" evidence="14">
    <location>
        <begin position="26"/>
        <end position="92"/>
    </location>
</feature>
<proteinExistence type="inferred from homology"/>
<dbReference type="InterPro" id="IPR033732">
    <property type="entry name" value="ATP_synth_F1_a_nt-bd_dom"/>
</dbReference>
<dbReference type="InterPro" id="IPR004100">
    <property type="entry name" value="ATPase_F1/V1/A1_a/bsu_N"/>
</dbReference>
<evidence type="ECO:0000256" key="9">
    <source>
        <dbReference type="ARBA" id="ARBA00023196"/>
    </source>
</evidence>
<dbReference type="GO" id="GO:0043531">
    <property type="term" value="F:ADP binding"/>
    <property type="evidence" value="ECO:0007669"/>
    <property type="project" value="TreeGrafter"/>
</dbReference>
<dbReference type="AlphaFoldDB" id="A0A1W1YQD1"/>
<dbReference type="Pfam" id="PF02874">
    <property type="entry name" value="ATP-synt_ab_N"/>
    <property type="match status" value="1"/>
</dbReference>
<dbReference type="GO" id="GO:0046933">
    <property type="term" value="F:proton-transporting ATP synthase activity, rotational mechanism"/>
    <property type="evidence" value="ECO:0007669"/>
    <property type="project" value="UniProtKB-UniRule"/>
</dbReference>
<keyword evidence="11" id="KW-1003">Cell membrane</keyword>
<reference evidence="15 16" key="1">
    <citation type="submission" date="2017-04" db="EMBL/GenBank/DDBJ databases">
        <authorList>
            <person name="Afonso C.L."/>
            <person name="Miller P.J."/>
            <person name="Scott M.A."/>
            <person name="Spackman E."/>
            <person name="Goraichik I."/>
            <person name="Dimitrov K.M."/>
            <person name="Suarez D.L."/>
            <person name="Swayne D.E."/>
        </authorList>
    </citation>
    <scope>NUCLEOTIDE SEQUENCE [LARGE SCALE GENOMIC DNA]</scope>
    <source>
        <strain evidence="15 16">DSM 5090</strain>
    </source>
</reference>
<dbReference type="InterPro" id="IPR005294">
    <property type="entry name" value="ATP_synth_F1_asu"/>
</dbReference>
<keyword evidence="7 11" id="KW-0406">Ion transport</keyword>
<accession>A0A1W1YQD1</accession>
<comment type="function">
    <text evidence="11">Produces ATP from ADP in the presence of a proton gradient across the membrane. The alpha chain is a regulatory subunit.</text>
</comment>
<dbReference type="SUPFAM" id="SSF52540">
    <property type="entry name" value="P-loop containing nucleoside triphosphate hydrolases"/>
    <property type="match status" value="1"/>
</dbReference>
<dbReference type="CDD" id="cd18116">
    <property type="entry name" value="ATP-synt_F1_alpha_N"/>
    <property type="match status" value="1"/>
</dbReference>
<evidence type="ECO:0000313" key="16">
    <source>
        <dbReference type="Proteomes" id="UP000192738"/>
    </source>
</evidence>
<dbReference type="NCBIfam" id="TIGR00962">
    <property type="entry name" value="atpA"/>
    <property type="match status" value="1"/>
</dbReference>
<dbReference type="RefSeq" id="WP_084573994.1">
    <property type="nucleotide sequence ID" value="NZ_CP155572.1"/>
</dbReference>
<dbReference type="PIRSF" id="PIRSF039088">
    <property type="entry name" value="F_ATPase_subunit_alpha"/>
    <property type="match status" value="1"/>
</dbReference>
<dbReference type="HAMAP" id="MF_01346">
    <property type="entry name" value="ATP_synth_alpha_bact"/>
    <property type="match status" value="1"/>
</dbReference>
<comment type="subcellular location">
    <subcellularLocation>
        <location evidence="11">Cell membrane</location>
        <topology evidence="11">Peripheral membrane protein</topology>
    </subcellularLocation>
    <subcellularLocation>
        <location evidence="1">Membrane</location>
        <topology evidence="1">Peripheral membrane protein</topology>
    </subcellularLocation>
</comment>
<sequence length="507" mass="55206">MKMRPEEITAIIKQQIEHYQVDLNVDDIGTVIEVGDGIARIHGLEKAMAGELLEFPHEVFGMVLNLEEDNVGAVLLGGEVEIKEGDTVRRTGRIMQVPVGEAMVGRVVNAIGQPIDGKGPINTTEFRPVEYRAPGIADRQSVKEPLQTGIKAIDAMVPIGRGQRELIIGDRGTGKTAIAVDTIINQKGQGVVCIYVAIGQKASTVARIVKTLEEAGAMEYTIVVAATASDSAPLQYLAPYAGVTMGEYFMYKGGAVLCVYDDLSKHAVAYRAMSLLLRRPPGREAYPGDVFYLHSRLLERAAKLSAELGGGSITALPVIETLAGDVSAYIPTNVISITDGQIFLEGELFYSGIRPAINAGLSVSRVGGSAQIKAMKQVAGRLRLDLAQYRELAAFAQFGSDLDKSTKAQLDRGQRMMEILKQPQYVPMAVEEQVMVIYSGINGYLDDVPIEDVTKFEQDFLKFMRSNYAEVAKTIREKKVLDAETEAAIKKAVKEFKDTFVKVEAAR</sequence>
<dbReference type="EMBL" id="FWXI01000002">
    <property type="protein sequence ID" value="SMC38332.1"/>
    <property type="molecule type" value="Genomic_DNA"/>
</dbReference>
<feature type="domain" description="ATPase F1/V1/A1 complex alpha/beta subunit nucleotide-binding" evidence="12">
    <location>
        <begin position="149"/>
        <end position="364"/>
    </location>
</feature>
<dbReference type="Proteomes" id="UP000192738">
    <property type="component" value="Unassembled WGS sequence"/>
</dbReference>
<comment type="similarity">
    <text evidence="2 11">Belongs to the ATPase alpha/beta chains family.</text>
</comment>
<evidence type="ECO:0000256" key="3">
    <source>
        <dbReference type="ARBA" id="ARBA00022448"/>
    </source>
</evidence>
<evidence type="ECO:0000256" key="7">
    <source>
        <dbReference type="ARBA" id="ARBA00023065"/>
    </source>
</evidence>
<dbReference type="OrthoDB" id="9803053at2"/>
<evidence type="ECO:0000256" key="11">
    <source>
        <dbReference type="HAMAP-Rule" id="MF_01346"/>
    </source>
</evidence>
<dbReference type="InterPro" id="IPR000793">
    <property type="entry name" value="ATP_synth_asu_C"/>
</dbReference>
<feature type="domain" description="ATP synthase alpha subunit C-terminal" evidence="13">
    <location>
        <begin position="371"/>
        <end position="496"/>
    </location>
</feature>
<evidence type="ECO:0000256" key="10">
    <source>
        <dbReference type="ARBA" id="ARBA00023310"/>
    </source>
</evidence>
<dbReference type="Pfam" id="PF00006">
    <property type="entry name" value="ATP-synt_ab"/>
    <property type="match status" value="1"/>
</dbReference>
<dbReference type="Gene3D" id="1.20.150.20">
    <property type="entry name" value="ATP synthase alpha/beta chain, C-terminal domain"/>
    <property type="match status" value="1"/>
</dbReference>
<evidence type="ECO:0000259" key="12">
    <source>
        <dbReference type="Pfam" id="PF00006"/>
    </source>
</evidence>
<evidence type="ECO:0000256" key="1">
    <source>
        <dbReference type="ARBA" id="ARBA00004170"/>
    </source>
</evidence>
<dbReference type="PANTHER" id="PTHR48082">
    <property type="entry name" value="ATP SYNTHASE SUBUNIT ALPHA, MITOCHONDRIAL"/>
    <property type="match status" value="1"/>
</dbReference>
<organism evidence="15 16">
    <name type="scientific">Sporomusa malonica</name>
    <dbReference type="NCBI Taxonomy" id="112901"/>
    <lineage>
        <taxon>Bacteria</taxon>
        <taxon>Bacillati</taxon>
        <taxon>Bacillota</taxon>
        <taxon>Negativicutes</taxon>
        <taxon>Selenomonadales</taxon>
        <taxon>Sporomusaceae</taxon>
        <taxon>Sporomusa</taxon>
    </lineage>
</organism>
<feature type="site" description="Required for activity" evidence="11">
    <location>
        <position position="362"/>
    </location>
</feature>
<dbReference type="Gene3D" id="3.40.50.300">
    <property type="entry name" value="P-loop containing nucleotide triphosphate hydrolases"/>
    <property type="match status" value="1"/>
</dbReference>
<dbReference type="InterPro" id="IPR038376">
    <property type="entry name" value="ATP_synth_asu_C_sf"/>
</dbReference>
<comment type="catalytic activity">
    <reaction evidence="11">
        <text>ATP + H2O + 4 H(+)(in) = ADP + phosphate + 5 H(+)(out)</text>
        <dbReference type="Rhea" id="RHEA:57720"/>
        <dbReference type="ChEBI" id="CHEBI:15377"/>
        <dbReference type="ChEBI" id="CHEBI:15378"/>
        <dbReference type="ChEBI" id="CHEBI:30616"/>
        <dbReference type="ChEBI" id="CHEBI:43474"/>
        <dbReference type="ChEBI" id="CHEBI:456216"/>
        <dbReference type="EC" id="7.1.2.2"/>
    </reaction>
</comment>
<dbReference type="GO" id="GO:0005524">
    <property type="term" value="F:ATP binding"/>
    <property type="evidence" value="ECO:0007669"/>
    <property type="project" value="UniProtKB-UniRule"/>
</dbReference>
<dbReference type="GO" id="GO:0045259">
    <property type="term" value="C:proton-transporting ATP synthase complex"/>
    <property type="evidence" value="ECO:0007669"/>
    <property type="project" value="UniProtKB-KW"/>
</dbReference>
<evidence type="ECO:0000256" key="4">
    <source>
        <dbReference type="ARBA" id="ARBA00022741"/>
    </source>
</evidence>
<dbReference type="CDD" id="cd18113">
    <property type="entry name" value="ATP-synt_F1_alpha_C"/>
    <property type="match status" value="1"/>
</dbReference>
<evidence type="ECO:0000256" key="5">
    <source>
        <dbReference type="ARBA" id="ARBA00022840"/>
    </source>
</evidence>
<dbReference type="NCBIfam" id="NF009884">
    <property type="entry name" value="PRK13343.1"/>
    <property type="match status" value="1"/>
</dbReference>
<dbReference type="InterPro" id="IPR036121">
    <property type="entry name" value="ATPase_F1/V1/A1_a/bsu_N_sf"/>
</dbReference>
<keyword evidence="4 11" id="KW-0547">Nucleotide-binding</keyword>
<dbReference type="SUPFAM" id="SSF50615">
    <property type="entry name" value="N-terminal domain of alpha and beta subunits of F1 ATP synthase"/>
    <property type="match status" value="1"/>
</dbReference>
<dbReference type="Gene3D" id="2.40.30.20">
    <property type="match status" value="1"/>
</dbReference>
<keyword evidence="6 11" id="KW-1278">Translocase</keyword>
<name>A0A1W1YQD1_9FIRM</name>
<evidence type="ECO:0000256" key="8">
    <source>
        <dbReference type="ARBA" id="ARBA00023136"/>
    </source>
</evidence>
<dbReference type="EC" id="7.1.2.2" evidence="11"/>
<keyword evidence="16" id="KW-1185">Reference proteome</keyword>
<dbReference type="GO" id="GO:0005886">
    <property type="term" value="C:plasma membrane"/>
    <property type="evidence" value="ECO:0007669"/>
    <property type="project" value="UniProtKB-SubCell"/>
</dbReference>
<dbReference type="InterPro" id="IPR000194">
    <property type="entry name" value="ATPase_F1/V1/A1_a/bsu_nucl-bd"/>
</dbReference>
<dbReference type="STRING" id="112901.SAMN04488500_10279"/>